<reference evidence="4" key="1">
    <citation type="submission" date="2009-08" db="EMBL/GenBank/DDBJ databases">
        <authorList>
            <person name="Gill J."/>
            <person name="Borman J."/>
            <person name="Shetty J."/>
            <person name="Hostetler J."/>
            <person name="Durkin S."/>
            <person name="Montgomery B."/>
        </authorList>
    </citation>
    <scope>NUCLEOTIDE SEQUENCE</scope>
    <source>
        <strain evidence="4">Y74T</strain>
        <plasmid evidence="4">pWBG758</plasmid>
    </source>
</reference>
<feature type="domain" description="Phage capsid-like C-terminal" evidence="3">
    <location>
        <begin position="126"/>
        <end position="349"/>
    </location>
</feature>
<evidence type="ECO:0000259" key="3">
    <source>
        <dbReference type="Pfam" id="PF05065"/>
    </source>
</evidence>
<dbReference type="RefSeq" id="WP_012816579.1">
    <property type="nucleotide sequence ID" value="NC_013329.1"/>
</dbReference>
<dbReference type="Pfam" id="PF05065">
    <property type="entry name" value="Phage_capsid"/>
    <property type="match status" value="1"/>
</dbReference>
<reference evidence="4" key="2">
    <citation type="submission" date="2009-12" db="EMBL/GenBank/DDBJ databases">
        <authorList>
            <person name="Summers A.O."/>
            <person name="Shearer J."/>
            <person name="Wireman J."/>
        </authorList>
    </citation>
    <scope>NUCLEOTIDE SEQUENCE</scope>
    <source>
        <strain evidence="4">Y74T</strain>
        <plasmid evidence="4">pWBG758</plasmid>
    </source>
</reference>
<accession>D2J898</accession>
<evidence type="ECO:0000256" key="2">
    <source>
        <dbReference type="SAM" id="MobiDB-lite"/>
    </source>
</evidence>
<sequence>METKDLKELRSLRAEQVEVAEKAITEEKPEEAKSALEQIKELDARIEKVEKEVKELKDEEGKDEPKEDKTNEEPKAQEGEQRNMTNEFKPAVTQEQDNKEVRSFMEYIKSKGAVRDGITSVDAEAIIPKDIATQPVTLPETVTDLKEFTNVVQVKTGSGSYPVLESATEVMHSVAELEANPELAKPKFKKVAYEVQTYRGSVAVSEESLQDSDADLGKIIADNNARIGLNTRNKAIADVMKTFPAKEVDGTDGIKEILNVDLDPAYNVTIVASQTFFNVLDTLKDKNGQYILQSDITSPSGKSISGRPVRVIADNLLGAKGEAKAFIGDIKHSILFAERNQSSARWINNDIYGQLLGIADRFDVKKAVEEAGYFVTYTAPVEDDNAGA</sequence>
<organism evidence="4">
    <name type="scientific">Staphylococcus aureus</name>
    <dbReference type="NCBI Taxonomy" id="1280"/>
    <lineage>
        <taxon>Bacteria</taxon>
        <taxon>Bacillati</taxon>
        <taxon>Bacillota</taxon>
        <taxon>Bacilli</taxon>
        <taxon>Bacillales</taxon>
        <taxon>Staphylococcaceae</taxon>
        <taxon>Staphylococcus</taxon>
    </lineage>
</organism>
<geneLocation type="plasmid" evidence="4">
    <name>pWBG758</name>
</geneLocation>
<dbReference type="AlphaFoldDB" id="D2J898"/>
<comment type="subcellular location">
    <subcellularLocation>
        <location evidence="1">Virion</location>
    </subcellularLocation>
</comment>
<feature type="compositionally biased region" description="Basic and acidic residues" evidence="2">
    <location>
        <begin position="53"/>
        <end position="81"/>
    </location>
</feature>
<dbReference type="NCBIfam" id="TIGR01554">
    <property type="entry name" value="major_cap_HK97"/>
    <property type="match status" value="1"/>
</dbReference>
<evidence type="ECO:0000313" key="4">
    <source>
        <dbReference type="EMBL" id="ACZ58998.1"/>
    </source>
</evidence>
<dbReference type="SUPFAM" id="SSF56563">
    <property type="entry name" value="Major capsid protein gp5"/>
    <property type="match status" value="1"/>
</dbReference>
<name>D2J898_STAAU</name>
<feature type="region of interest" description="Disordered" evidence="2">
    <location>
        <begin position="53"/>
        <end position="96"/>
    </location>
</feature>
<gene>
    <name evidence="4" type="ORF">SAP040A_016</name>
</gene>
<evidence type="ECO:0000256" key="1">
    <source>
        <dbReference type="ARBA" id="ARBA00004328"/>
    </source>
</evidence>
<dbReference type="EMBL" id="GQ900400">
    <property type="protein sequence ID" value="ACZ58998.1"/>
    <property type="molecule type" value="Genomic_DNA"/>
</dbReference>
<keyword evidence="4" id="KW-0614">Plasmid</keyword>
<dbReference type="InterPro" id="IPR024455">
    <property type="entry name" value="Phage_capsid"/>
</dbReference>
<dbReference type="InterPro" id="IPR054612">
    <property type="entry name" value="Phage_capsid-like_C"/>
</dbReference>
<proteinExistence type="predicted"/>
<protein>
    <submittedName>
        <fullName evidence="4">Phage capsid protein</fullName>
    </submittedName>
</protein>